<evidence type="ECO:0000256" key="1">
    <source>
        <dbReference type="ARBA" id="ARBA00001946"/>
    </source>
</evidence>
<dbReference type="PANTHER" id="PTHR35201">
    <property type="entry name" value="TERPENE SYNTHASE"/>
    <property type="match status" value="1"/>
</dbReference>
<evidence type="ECO:0000256" key="3">
    <source>
        <dbReference type="ARBA" id="ARBA00022723"/>
    </source>
</evidence>
<dbReference type="GO" id="GO:0010333">
    <property type="term" value="F:terpene synthase activity"/>
    <property type="evidence" value="ECO:0007669"/>
    <property type="project" value="InterPro"/>
</dbReference>
<dbReference type="GO" id="GO:0046872">
    <property type="term" value="F:metal ion binding"/>
    <property type="evidence" value="ECO:0007669"/>
    <property type="project" value="UniProtKB-KW"/>
</dbReference>
<keyword evidence="7" id="KW-0812">Transmembrane</keyword>
<evidence type="ECO:0000256" key="2">
    <source>
        <dbReference type="ARBA" id="ARBA00006333"/>
    </source>
</evidence>
<dbReference type="EC" id="4.2.3.-" evidence="6"/>
<dbReference type="SUPFAM" id="SSF48576">
    <property type="entry name" value="Terpenoid synthases"/>
    <property type="match status" value="1"/>
</dbReference>
<dbReference type="GO" id="GO:0008299">
    <property type="term" value="P:isoprenoid biosynthetic process"/>
    <property type="evidence" value="ECO:0007669"/>
    <property type="project" value="UniProtKB-ARBA"/>
</dbReference>
<evidence type="ECO:0000313" key="8">
    <source>
        <dbReference type="EMBL" id="BBH51515.1"/>
    </source>
</evidence>
<dbReference type="SFLD" id="SFLDG01020">
    <property type="entry name" value="Terpene_Cyclase_Like_2"/>
    <property type="match status" value="1"/>
</dbReference>
<keyword evidence="3 6" id="KW-0479">Metal-binding</keyword>
<feature type="transmembrane region" description="Helical" evidence="7">
    <location>
        <begin position="369"/>
        <end position="387"/>
    </location>
</feature>
<dbReference type="InterPro" id="IPR034686">
    <property type="entry name" value="Terpene_cyclase-like_2"/>
</dbReference>
<reference evidence="8" key="1">
    <citation type="submission" date="2018-11" db="EMBL/GenBank/DDBJ databases">
        <title>Ascomycete Aspergillus oryzae is an efficient expression host for production of basidiomycete terpenes using genomic DNA sequences.</title>
        <authorList>
            <person name="Nagamine S."/>
            <person name="Kozaki T."/>
            <person name="Liu C."/>
            <person name="Nishishita J."/>
            <person name="Sogahata K."/>
            <person name="Sato Y."/>
            <person name="Minami A."/>
            <person name="Ozaki T."/>
            <person name="Wu J."/>
            <person name="Kawagishi H."/>
            <person name="Schmidt-Dannert C."/>
            <person name="Maruyama J."/>
            <person name="Oikawa H."/>
        </authorList>
    </citation>
    <scope>NUCLEOTIDE SEQUENCE</scope>
    <source>
        <strain evidence="8">CpSTS18</strain>
    </source>
</reference>
<dbReference type="Pfam" id="PF19086">
    <property type="entry name" value="Terpene_syn_C_2"/>
    <property type="match status" value="1"/>
</dbReference>
<name>A0A4P2VFX4_9AGAR</name>
<dbReference type="PANTHER" id="PTHR35201:SF4">
    <property type="entry name" value="BETA-PINACENE SYNTHASE-RELATED"/>
    <property type="match status" value="1"/>
</dbReference>
<comment type="cofactor">
    <cofactor evidence="1 6">
        <name>Mg(2+)</name>
        <dbReference type="ChEBI" id="CHEBI:18420"/>
    </cofactor>
</comment>
<organism evidence="8">
    <name type="scientific">Clitopilus sp</name>
    <dbReference type="NCBI Taxonomy" id="1967123"/>
    <lineage>
        <taxon>Eukaryota</taxon>
        <taxon>Fungi</taxon>
        <taxon>Dikarya</taxon>
        <taxon>Basidiomycota</taxon>
        <taxon>Agaricomycotina</taxon>
        <taxon>Agaricomycetes</taxon>
        <taxon>Agaricomycetidae</taxon>
        <taxon>Agaricales</taxon>
        <taxon>Tricholomatineae</taxon>
        <taxon>Entolomataceae</taxon>
        <taxon>Clitopilus</taxon>
    </lineage>
</organism>
<evidence type="ECO:0000256" key="7">
    <source>
        <dbReference type="SAM" id="Phobius"/>
    </source>
</evidence>
<keyword evidence="4 6" id="KW-0460">Magnesium</keyword>
<comment type="similarity">
    <text evidence="2 6">Belongs to the terpene synthase family.</text>
</comment>
<dbReference type="InterPro" id="IPR008949">
    <property type="entry name" value="Isoprenoid_synthase_dom_sf"/>
</dbReference>
<keyword evidence="5 6" id="KW-0456">Lyase</keyword>
<protein>
    <recommendedName>
        <fullName evidence="6">Terpene synthase</fullName>
        <ecNumber evidence="6">4.2.3.-</ecNumber>
    </recommendedName>
</protein>
<evidence type="ECO:0000256" key="4">
    <source>
        <dbReference type="ARBA" id="ARBA00022842"/>
    </source>
</evidence>
<sequence>MVHWNHPPTFVLRNICDITGRVFELKENPRIAEANSAVLKWFEQFNVYDKKKADKFLNVGKFDIFAALSFPEADLEHLTTCLIFFLWAFATDDLSDEGEFQSQPDQVQHGHDISCSILDDDDAPQPDYPYAAMLWDLLRRLRSTGHMGMYKRFKQAFLDFSSSQVQQSTNRNVDRIPPVDEFILMRRKTIGAALVEAMVEYSLDLDIPSYVWEHPVIVGMSQATSDIMTWPNDLCSFNKEQADGDYQNLVCVLQHNHGLELQEAIDLLTKMISDRVQDYVDLKNQLPSFGPDVDPALHTYLTALEQFVQGTVVWYYSSPRYFRHLDPRGKPEVLIHLFPKTDAPTLPVVVQEKSRPFIEREIYLPAKRLLGVFVNYVAITVFGYSVYRLYGDS</sequence>
<evidence type="ECO:0000256" key="5">
    <source>
        <dbReference type="ARBA" id="ARBA00023239"/>
    </source>
</evidence>
<accession>A0A4P2VFX4</accession>
<proteinExistence type="inferred from homology"/>
<keyword evidence="7" id="KW-0472">Membrane</keyword>
<dbReference type="Gene3D" id="1.10.600.10">
    <property type="entry name" value="Farnesyl Diphosphate Synthase"/>
    <property type="match status" value="1"/>
</dbReference>
<keyword evidence="7" id="KW-1133">Transmembrane helix</keyword>
<evidence type="ECO:0000256" key="6">
    <source>
        <dbReference type="RuleBase" id="RU366034"/>
    </source>
</evidence>
<dbReference type="AlphaFoldDB" id="A0A4P2VFX4"/>
<dbReference type="EMBL" id="LC436362">
    <property type="protein sequence ID" value="BBH51515.1"/>
    <property type="molecule type" value="Genomic_DNA"/>
</dbReference>
<dbReference type="SFLD" id="SFLDS00005">
    <property type="entry name" value="Isoprenoid_Synthase_Type_I"/>
    <property type="match status" value="1"/>
</dbReference>